<organism evidence="1 2">
    <name type="scientific">Methanooceanicella nereidis</name>
    <dbReference type="NCBI Taxonomy" id="2052831"/>
    <lineage>
        <taxon>Archaea</taxon>
        <taxon>Methanobacteriati</taxon>
        <taxon>Methanobacteriota</taxon>
        <taxon>Stenosarchaea group</taxon>
        <taxon>Methanomicrobia</taxon>
        <taxon>Methanocellales</taxon>
        <taxon>Methanocellaceae</taxon>
        <taxon>Methanooceanicella</taxon>
    </lineage>
</organism>
<dbReference type="AlphaFoldDB" id="A0AAP2RC98"/>
<dbReference type="Proteomes" id="UP001320159">
    <property type="component" value="Unassembled WGS sequence"/>
</dbReference>
<proteinExistence type="predicted"/>
<reference evidence="1 2" key="1">
    <citation type="submission" date="2017-11" db="EMBL/GenBank/DDBJ databases">
        <title>Isolation and Characterization of Family Methanocellaceae Species from Potential Methane Hydrate Area Offshore Southwestern Taiwan.</title>
        <authorList>
            <person name="Zhang W.-L."/>
            <person name="Chen W.-C."/>
            <person name="Lai M.-C."/>
            <person name="Chen S.-C."/>
        </authorList>
    </citation>
    <scope>NUCLEOTIDE SEQUENCE [LARGE SCALE GENOMIC DNA]</scope>
    <source>
        <strain evidence="1 2">CWC-04</strain>
    </source>
</reference>
<dbReference type="EMBL" id="PGCK01000001">
    <property type="protein sequence ID" value="MCD1293395.1"/>
    <property type="molecule type" value="Genomic_DNA"/>
</dbReference>
<name>A0AAP2RC98_9EURY</name>
<evidence type="ECO:0000313" key="1">
    <source>
        <dbReference type="EMBL" id="MCD1293395.1"/>
    </source>
</evidence>
<comment type="caution">
    <text evidence="1">The sequence shown here is derived from an EMBL/GenBank/DDBJ whole genome shotgun (WGS) entry which is preliminary data.</text>
</comment>
<evidence type="ECO:0000313" key="2">
    <source>
        <dbReference type="Proteomes" id="UP001320159"/>
    </source>
</evidence>
<sequence length="92" mass="10025">MGDPQASAPVSCENDRFKFSTSDVIMFTLLNVCAVASQYAIGVKYVVNTGPDETNGIDIQKFADAGQANDIEAINTIIPYTSTLFISFLLYY</sequence>
<keyword evidence="2" id="KW-1185">Reference proteome</keyword>
<gene>
    <name evidence="1" type="ORF">CUJ83_00080</name>
</gene>
<dbReference type="RefSeq" id="WP_230739127.1">
    <property type="nucleotide sequence ID" value="NZ_PGCK01000001.1"/>
</dbReference>
<protein>
    <submittedName>
        <fullName evidence="1">Uncharacterized protein</fullName>
    </submittedName>
</protein>
<accession>A0AAP2RC98</accession>